<sequence>MTHVQQRIQSATARRWGSAALGLSLCVALSVPSAQTLAMSAADDGPSIAPILKRDILVGADMWDTKPRLMSLTLNFEGIIGIPDADNPDFNIARAAVEAAGGAWNVVTTCSITPTQISHTTAVSPEQYYSVTGVHGEFLDVVQVQTSWPVRPSTLDGTDFKITLNNGTVVDPVAAGIVPNFEYNERSVLILNGEFGNRYPKSDERSRYPVKVEVVRDATPLQLVGPGGKLASAVGMTITNDKTPYDDQPDDPTLWTGPRIIAAKMTRMSTLGENGPVPLKRGLLPNDGISMYGEKRAQFRMRMLTVGGAFSPDGIFGMHPGDYRKHFRLVAIEDDGTRIPLIEPGITYYVDGHPIRIQGLADLGVKKDSYDDCYQEDSENQIDVILTGSIKAAKRIKVLQIPAKGNGYSPLYNDGGPGNNPVPGVRYTAPSPRHAVQIIDGLSDPMRATYRP</sequence>
<gene>
    <name evidence="1" type="ORF">UFOPK3610_00303</name>
</gene>
<evidence type="ECO:0000313" key="1">
    <source>
        <dbReference type="EMBL" id="CAB4904109.1"/>
    </source>
</evidence>
<dbReference type="EMBL" id="CAFBMR010000006">
    <property type="protein sequence ID" value="CAB4904109.1"/>
    <property type="molecule type" value="Genomic_DNA"/>
</dbReference>
<protein>
    <submittedName>
        <fullName evidence="1">Unannotated protein</fullName>
    </submittedName>
</protein>
<name>A0A6J7GKZ8_9ZZZZ</name>
<reference evidence="1" key="1">
    <citation type="submission" date="2020-05" db="EMBL/GenBank/DDBJ databases">
        <authorList>
            <person name="Chiriac C."/>
            <person name="Salcher M."/>
            <person name="Ghai R."/>
            <person name="Kavagutti S V."/>
        </authorList>
    </citation>
    <scope>NUCLEOTIDE SEQUENCE</scope>
</reference>
<organism evidence="1">
    <name type="scientific">freshwater metagenome</name>
    <dbReference type="NCBI Taxonomy" id="449393"/>
    <lineage>
        <taxon>unclassified sequences</taxon>
        <taxon>metagenomes</taxon>
        <taxon>ecological metagenomes</taxon>
    </lineage>
</organism>
<dbReference type="AlphaFoldDB" id="A0A6J7GKZ8"/>
<accession>A0A6J7GKZ8</accession>
<proteinExistence type="predicted"/>